<evidence type="ECO:0000313" key="7">
    <source>
        <dbReference type="Proteomes" id="UP001241092"/>
    </source>
</evidence>
<dbReference type="SUPFAM" id="SSF52540">
    <property type="entry name" value="P-loop containing nucleoside triphosphate hydrolases"/>
    <property type="match status" value="1"/>
</dbReference>
<dbReference type="PANTHER" id="PTHR42734:SF5">
    <property type="entry name" value="IRON TRANSPORT SYSTEM ATP-BINDING PROTEIN HI_0361-RELATED"/>
    <property type="match status" value="1"/>
</dbReference>
<gene>
    <name evidence="6" type="primary">mntB_2</name>
    <name evidence="6" type="ORF">hbim_01326</name>
</gene>
<dbReference type="GO" id="GO:0005524">
    <property type="term" value="F:ATP binding"/>
    <property type="evidence" value="ECO:0007669"/>
    <property type="project" value="UniProtKB-KW"/>
</dbReference>
<organism evidence="6 7">
    <name type="scientific">Mycolicibacterium mageritense</name>
    <name type="common">Mycobacterium mageritense</name>
    <dbReference type="NCBI Taxonomy" id="53462"/>
    <lineage>
        <taxon>Bacteria</taxon>
        <taxon>Bacillati</taxon>
        <taxon>Actinomycetota</taxon>
        <taxon>Actinomycetes</taxon>
        <taxon>Mycobacteriales</taxon>
        <taxon>Mycobacteriaceae</taxon>
        <taxon>Mycolicibacterium</taxon>
    </lineage>
</organism>
<keyword evidence="4 6" id="KW-0067">ATP-binding</keyword>
<dbReference type="AlphaFoldDB" id="A0AAI8XM62"/>
<name>A0AAI8XM62_MYCME</name>
<comment type="similarity">
    <text evidence="1">Belongs to the ABC transporter superfamily.</text>
</comment>
<dbReference type="InterPro" id="IPR047748">
    <property type="entry name" value="AztA-like"/>
</dbReference>
<evidence type="ECO:0000256" key="3">
    <source>
        <dbReference type="ARBA" id="ARBA00022741"/>
    </source>
</evidence>
<dbReference type="GO" id="GO:0016887">
    <property type="term" value="F:ATP hydrolysis activity"/>
    <property type="evidence" value="ECO:0007669"/>
    <property type="project" value="InterPro"/>
</dbReference>
<dbReference type="EMBL" id="AP027452">
    <property type="protein sequence ID" value="BDY27403.1"/>
    <property type="molecule type" value="Genomic_DNA"/>
</dbReference>
<dbReference type="SMART" id="SM00382">
    <property type="entry name" value="AAA"/>
    <property type="match status" value="1"/>
</dbReference>
<dbReference type="InterPro" id="IPR003593">
    <property type="entry name" value="AAA+_ATPase"/>
</dbReference>
<dbReference type="InterPro" id="IPR027417">
    <property type="entry name" value="P-loop_NTPase"/>
</dbReference>
<dbReference type="Pfam" id="PF00005">
    <property type="entry name" value="ABC_tran"/>
    <property type="match status" value="1"/>
</dbReference>
<evidence type="ECO:0000259" key="5">
    <source>
        <dbReference type="PROSITE" id="PS50893"/>
    </source>
</evidence>
<reference evidence="6" key="1">
    <citation type="submission" date="2023-03" db="EMBL/GenBank/DDBJ databases">
        <title>Draft genome sequence of a Mycolicibacterium mageritense strain H4_3_1 isolated from a hybrid biological-inorganic system reactor.</title>
        <authorList>
            <person name="Feng X."/>
            <person name="Kazama D."/>
            <person name="Sato K."/>
            <person name="Kobayashi H."/>
        </authorList>
    </citation>
    <scope>NUCLEOTIDE SEQUENCE</scope>
    <source>
        <strain evidence="6">H4_3_1</strain>
    </source>
</reference>
<evidence type="ECO:0000313" key="6">
    <source>
        <dbReference type="EMBL" id="BDY27403.1"/>
    </source>
</evidence>
<evidence type="ECO:0000256" key="1">
    <source>
        <dbReference type="ARBA" id="ARBA00005417"/>
    </source>
</evidence>
<dbReference type="PANTHER" id="PTHR42734">
    <property type="entry name" value="METAL TRANSPORT SYSTEM ATP-BINDING PROTEIN TM_0124-RELATED"/>
    <property type="match status" value="1"/>
</dbReference>
<evidence type="ECO:0000256" key="2">
    <source>
        <dbReference type="ARBA" id="ARBA00022448"/>
    </source>
</evidence>
<feature type="domain" description="ABC transporter" evidence="5">
    <location>
        <begin position="4"/>
        <end position="230"/>
    </location>
</feature>
<accession>A0AAI8XM62</accession>
<dbReference type="RefSeq" id="WP_073903894.1">
    <property type="nucleotide sequence ID" value="NZ_AP027452.1"/>
</dbReference>
<dbReference type="Gene3D" id="3.40.50.300">
    <property type="entry name" value="P-loop containing nucleotide triphosphate hydrolases"/>
    <property type="match status" value="1"/>
</dbReference>
<dbReference type="Proteomes" id="UP001241092">
    <property type="component" value="Chromosome"/>
</dbReference>
<dbReference type="InterPro" id="IPR003439">
    <property type="entry name" value="ABC_transporter-like_ATP-bd"/>
</dbReference>
<dbReference type="InterPro" id="IPR050153">
    <property type="entry name" value="Metal_Ion_Import_ABC"/>
</dbReference>
<evidence type="ECO:0000256" key="4">
    <source>
        <dbReference type="ARBA" id="ARBA00022840"/>
    </source>
</evidence>
<keyword evidence="3" id="KW-0547">Nucleotide-binding</keyword>
<keyword evidence="2" id="KW-0813">Transport</keyword>
<proteinExistence type="inferred from homology"/>
<sequence length="237" mass="25432">MPAIRLNRITFGYHRSHVFTDLTIEFAGAAGTAVTGPNGCGKSTLLGLIAGLLRPQHGTVDVGGVDNIALAVQRDQVEQTFPITVGEAVAMGRWRRLGLLRRPARSDRDIVDYWITELGLDGLRRRRLADLSGGQRQRTLLAQAFAQQAPILLLDEPTAGLDADSAETVYRQLRRLAAAGTTIVAATHDADAHTRFDHHCNLADLAGESTAIGSSCASPCVQPARTAGRLPGHRRTS</sequence>
<dbReference type="NCBIfam" id="NF040873">
    <property type="entry name" value="AztA"/>
    <property type="match status" value="1"/>
</dbReference>
<protein>
    <submittedName>
        <fullName evidence="6">Manganese transport system ATP-binding protein MntB</fullName>
    </submittedName>
</protein>
<dbReference type="PROSITE" id="PS50893">
    <property type="entry name" value="ABC_TRANSPORTER_2"/>
    <property type="match status" value="1"/>
</dbReference>